<dbReference type="EMBL" id="KQ459585">
    <property type="protein sequence ID" value="KPI98336.1"/>
    <property type="molecule type" value="Genomic_DNA"/>
</dbReference>
<sequence>MHFAVRAAGAAGTVSCGSPGLGTRPDYPLNPAVFSYAQPDRGIYVSLSTAFRDRRMKETTICITVELCSTTLLIKYSRTWIGEKPLQHLLLLPCVLAVSITGSTNDYSSQGRSGGGYGLLRPYPNYSGYNGGYNGYNSGYGGYGGGYDGYNSGFGGSGIGYPGQGYPGNYPGGYGGYPGYSGGPYGGNRPYNRPGYDGRPGYNYQSGYQGYRPGYNQYRPGFDRPYQTNGYFDGVRDGYDNFGLLGRKVSEIKKDDA</sequence>
<proteinExistence type="predicted"/>
<name>A0A194PYC2_PAPXU</name>
<dbReference type="AlphaFoldDB" id="A0A194PYC2"/>
<accession>A0A194PYC2</accession>
<organism evidence="1 2">
    <name type="scientific">Papilio xuthus</name>
    <name type="common">Asian swallowtail butterfly</name>
    <dbReference type="NCBI Taxonomy" id="66420"/>
    <lineage>
        <taxon>Eukaryota</taxon>
        <taxon>Metazoa</taxon>
        <taxon>Ecdysozoa</taxon>
        <taxon>Arthropoda</taxon>
        <taxon>Hexapoda</taxon>
        <taxon>Insecta</taxon>
        <taxon>Pterygota</taxon>
        <taxon>Neoptera</taxon>
        <taxon>Endopterygota</taxon>
        <taxon>Lepidoptera</taxon>
        <taxon>Glossata</taxon>
        <taxon>Ditrysia</taxon>
        <taxon>Papilionoidea</taxon>
        <taxon>Papilionidae</taxon>
        <taxon>Papilioninae</taxon>
        <taxon>Papilio</taxon>
    </lineage>
</organism>
<keyword evidence="2" id="KW-1185">Reference proteome</keyword>
<reference evidence="1 2" key="1">
    <citation type="journal article" date="2015" name="Nat. Commun.">
        <title>Outbred genome sequencing and CRISPR/Cas9 gene editing in butterflies.</title>
        <authorList>
            <person name="Li X."/>
            <person name="Fan D."/>
            <person name="Zhang W."/>
            <person name="Liu G."/>
            <person name="Zhang L."/>
            <person name="Zhao L."/>
            <person name="Fang X."/>
            <person name="Chen L."/>
            <person name="Dong Y."/>
            <person name="Chen Y."/>
            <person name="Ding Y."/>
            <person name="Zhao R."/>
            <person name="Feng M."/>
            <person name="Zhu Y."/>
            <person name="Feng Y."/>
            <person name="Jiang X."/>
            <person name="Zhu D."/>
            <person name="Xiang H."/>
            <person name="Feng X."/>
            <person name="Li S."/>
            <person name="Wang J."/>
            <person name="Zhang G."/>
            <person name="Kronforst M.R."/>
            <person name="Wang W."/>
        </authorList>
    </citation>
    <scope>NUCLEOTIDE SEQUENCE [LARGE SCALE GENOMIC DNA]</scope>
    <source>
        <strain evidence="1">Ya'a_city_454_Px</strain>
        <tissue evidence="1">Whole body</tissue>
    </source>
</reference>
<evidence type="ECO:0008006" key="3">
    <source>
        <dbReference type="Google" id="ProtNLM"/>
    </source>
</evidence>
<gene>
    <name evidence="1" type="ORF">RR46_09552</name>
</gene>
<evidence type="ECO:0000313" key="1">
    <source>
        <dbReference type="EMBL" id="KPI98336.1"/>
    </source>
</evidence>
<evidence type="ECO:0000313" key="2">
    <source>
        <dbReference type="Proteomes" id="UP000053268"/>
    </source>
</evidence>
<protein>
    <recommendedName>
        <fullName evidence="3">Prisilkin-39-like</fullName>
    </recommendedName>
</protein>
<dbReference type="Proteomes" id="UP000053268">
    <property type="component" value="Unassembled WGS sequence"/>
</dbReference>